<name>A0A383AR14_9ZZZZ</name>
<evidence type="ECO:0000313" key="1">
    <source>
        <dbReference type="EMBL" id="SVE09989.1"/>
    </source>
</evidence>
<organism evidence="1">
    <name type="scientific">marine metagenome</name>
    <dbReference type="NCBI Taxonomy" id="408172"/>
    <lineage>
        <taxon>unclassified sequences</taxon>
        <taxon>metagenomes</taxon>
        <taxon>ecological metagenomes</taxon>
    </lineage>
</organism>
<reference evidence="1" key="1">
    <citation type="submission" date="2018-05" db="EMBL/GenBank/DDBJ databases">
        <authorList>
            <person name="Lanie J.A."/>
            <person name="Ng W.-L."/>
            <person name="Kazmierczak K.M."/>
            <person name="Andrzejewski T.M."/>
            <person name="Davidsen T.M."/>
            <person name="Wayne K.J."/>
            <person name="Tettelin H."/>
            <person name="Glass J.I."/>
            <person name="Rusch D."/>
            <person name="Podicherti R."/>
            <person name="Tsui H.-C.T."/>
            <person name="Winkler M.E."/>
        </authorList>
    </citation>
    <scope>NUCLEOTIDE SEQUENCE</scope>
</reference>
<proteinExistence type="predicted"/>
<dbReference type="AlphaFoldDB" id="A0A383AR14"/>
<protein>
    <submittedName>
        <fullName evidence="1">Uncharacterized protein</fullName>
    </submittedName>
</protein>
<dbReference type="EMBL" id="UINC01194079">
    <property type="protein sequence ID" value="SVE09989.1"/>
    <property type="molecule type" value="Genomic_DNA"/>
</dbReference>
<sequence length="92" mass="10604">MTDYERYLILSSYESRLSGGYQGYIAIRDVINVLDSMSQKQSTSYLYNDKFYESPLTIGEINTILECWNDGTYRTGLKKVKLVANQMGVRII</sequence>
<accession>A0A383AR14</accession>
<gene>
    <name evidence="1" type="ORF">METZ01_LOCUS462843</name>
</gene>